<comment type="similarity">
    <text evidence="2 8">Belongs to the GDA1/CD39 NTPase family.</text>
</comment>
<sequence length="555" mass="59905">MFGSRSPTSSNYERLEGGHGARSVGAAMRLAGWKKFALAGVVIVGLVYIFGPRKESIVSHEMPSILRPDWSSGDKLLPAVPDPIHVPVHDDDMVPKPPPNPPTGPENDPDLAKTVHCIAPFQPSLPLVQYALMIDAGSTGSRIHIYKFNNCGQSPMYEYEVFRMTQPGLSSYSGKPQEAAQSLDVLLDEAVKIIPKDLQSCTPVQVKATAGLRLLGAAESAAILDAVKSHMHTKYPFSLKDADGVVIMDGKDEGVYAWITANYLLNTIRSDSPAGTPSFAVLDLGGASTQIVFEPTFSKPDSTLEPGEHKYDLAFGGKTRVLYQHSYLGYGLMRARQSVHRLVEFMGTLRGSGGGANATLANPCLARGTAKAVDIEDARVPGDKFGVTMVGADVGAFDACNRVVELVMAKDAICEVKPCSFNGVYQPSLMDTFPAGKVLLLSYFYDRLQPFLDASPELAKGPHSVSTFATLAQQVCLGKPSWTQHWGSNAALMEELEGRPEWCLDLTFMHALLRLGYELDGTREVQVGKKIEGTELGWCLGATLALVGGDIKCRI</sequence>
<evidence type="ECO:0000256" key="7">
    <source>
        <dbReference type="PIRSR" id="PIRSR600407-2"/>
    </source>
</evidence>
<gene>
    <name evidence="11" type="ORF">FOMPIDRAFT_1156136</name>
</gene>
<dbReference type="Gene3D" id="3.30.420.150">
    <property type="entry name" value="Exopolyphosphatase. Domain 2"/>
    <property type="match status" value="1"/>
</dbReference>
<protein>
    <recommendedName>
        <fullName evidence="5">guanosine-diphosphatase</fullName>
        <ecNumber evidence="5">3.6.1.42</ecNumber>
    </recommendedName>
</protein>
<evidence type="ECO:0000256" key="9">
    <source>
        <dbReference type="SAM" id="MobiDB-lite"/>
    </source>
</evidence>
<dbReference type="OrthoDB" id="6372431at2759"/>
<dbReference type="PANTHER" id="PTHR11782">
    <property type="entry name" value="ADENOSINE/GUANOSINE DIPHOSPHATASE"/>
    <property type="match status" value="1"/>
</dbReference>
<dbReference type="Pfam" id="PF01150">
    <property type="entry name" value="GDA1_CD39"/>
    <property type="match status" value="1"/>
</dbReference>
<dbReference type="Proteomes" id="UP000015241">
    <property type="component" value="Unassembled WGS sequence"/>
</dbReference>
<evidence type="ECO:0000313" key="12">
    <source>
        <dbReference type="Proteomes" id="UP000015241"/>
    </source>
</evidence>
<evidence type="ECO:0000313" key="11">
    <source>
        <dbReference type="EMBL" id="EPT05340.1"/>
    </source>
</evidence>
<dbReference type="STRING" id="743788.S8G530"/>
<dbReference type="GO" id="GO:0004382">
    <property type="term" value="F:GDP phosphatase activity"/>
    <property type="evidence" value="ECO:0007669"/>
    <property type="project" value="UniProtKB-EC"/>
</dbReference>
<comment type="function">
    <text evidence="4">After transfer of sugars to endogenous macromolecular acceptors, the enzyme converts nucleoside diphosphates to nucleoside monophosphates which in turn exit the Golgi lumen in a coupled antiporter reaction, allowing entry of additional nucleotide sugar from the cytosol.</text>
</comment>
<feature type="region of interest" description="Disordered" evidence="9">
    <location>
        <begin position="89"/>
        <end position="108"/>
    </location>
</feature>
<evidence type="ECO:0000256" key="8">
    <source>
        <dbReference type="RuleBase" id="RU003833"/>
    </source>
</evidence>
<dbReference type="EC" id="3.6.1.42" evidence="5"/>
<accession>S8G530</accession>
<dbReference type="FunCoup" id="S8G530">
    <property type="interactions" value="195"/>
</dbReference>
<evidence type="ECO:0000256" key="3">
    <source>
        <dbReference type="ARBA" id="ARBA00022801"/>
    </source>
</evidence>
<feature type="active site" description="Proton acceptor" evidence="6">
    <location>
        <position position="253"/>
    </location>
</feature>
<keyword evidence="10" id="KW-0812">Transmembrane</keyword>
<dbReference type="GO" id="GO:0006487">
    <property type="term" value="P:protein N-linked glycosylation"/>
    <property type="evidence" value="ECO:0007669"/>
    <property type="project" value="TreeGrafter"/>
</dbReference>
<reference evidence="11 12" key="1">
    <citation type="journal article" date="2012" name="Science">
        <title>The Paleozoic origin of enzymatic lignin decomposition reconstructed from 31 fungal genomes.</title>
        <authorList>
            <person name="Floudas D."/>
            <person name="Binder M."/>
            <person name="Riley R."/>
            <person name="Barry K."/>
            <person name="Blanchette R.A."/>
            <person name="Henrissat B."/>
            <person name="Martinez A.T."/>
            <person name="Otillar R."/>
            <person name="Spatafora J.W."/>
            <person name="Yadav J.S."/>
            <person name="Aerts A."/>
            <person name="Benoit I."/>
            <person name="Boyd A."/>
            <person name="Carlson A."/>
            <person name="Copeland A."/>
            <person name="Coutinho P.M."/>
            <person name="de Vries R.P."/>
            <person name="Ferreira P."/>
            <person name="Findley K."/>
            <person name="Foster B."/>
            <person name="Gaskell J."/>
            <person name="Glotzer D."/>
            <person name="Gorecki P."/>
            <person name="Heitman J."/>
            <person name="Hesse C."/>
            <person name="Hori C."/>
            <person name="Igarashi K."/>
            <person name="Jurgens J.A."/>
            <person name="Kallen N."/>
            <person name="Kersten P."/>
            <person name="Kohler A."/>
            <person name="Kuees U."/>
            <person name="Kumar T.K.A."/>
            <person name="Kuo A."/>
            <person name="LaButti K."/>
            <person name="Larrondo L.F."/>
            <person name="Lindquist E."/>
            <person name="Ling A."/>
            <person name="Lombard V."/>
            <person name="Lucas S."/>
            <person name="Lundell T."/>
            <person name="Martin R."/>
            <person name="McLaughlin D.J."/>
            <person name="Morgenstern I."/>
            <person name="Morin E."/>
            <person name="Murat C."/>
            <person name="Nagy L.G."/>
            <person name="Nolan M."/>
            <person name="Ohm R.A."/>
            <person name="Patyshakuliyeva A."/>
            <person name="Rokas A."/>
            <person name="Ruiz-Duenas F.J."/>
            <person name="Sabat G."/>
            <person name="Salamov A."/>
            <person name="Samejima M."/>
            <person name="Schmutz J."/>
            <person name="Slot J.C."/>
            <person name="St John F."/>
            <person name="Stenlid J."/>
            <person name="Sun H."/>
            <person name="Sun S."/>
            <person name="Syed K."/>
            <person name="Tsang A."/>
            <person name="Wiebenga A."/>
            <person name="Young D."/>
            <person name="Pisabarro A."/>
            <person name="Eastwood D.C."/>
            <person name="Martin F."/>
            <person name="Cullen D."/>
            <person name="Grigoriev I.V."/>
            <person name="Hibbett D.S."/>
        </authorList>
    </citation>
    <scope>NUCLEOTIDE SEQUENCE</scope>
    <source>
        <strain evidence="12">FP-58527</strain>
    </source>
</reference>
<evidence type="ECO:0000256" key="2">
    <source>
        <dbReference type="ARBA" id="ARBA00009283"/>
    </source>
</evidence>
<dbReference type="EMBL" id="KE504124">
    <property type="protein sequence ID" value="EPT05340.1"/>
    <property type="molecule type" value="Genomic_DNA"/>
</dbReference>
<keyword evidence="10" id="KW-1133">Transmembrane helix</keyword>
<dbReference type="eggNOG" id="KOG1385">
    <property type="taxonomic scope" value="Eukaryota"/>
</dbReference>
<feature type="binding site" evidence="7">
    <location>
        <begin position="286"/>
        <end position="290"/>
    </location>
    <ligand>
        <name>ATP</name>
        <dbReference type="ChEBI" id="CHEBI:30616"/>
    </ligand>
</feature>
<dbReference type="PROSITE" id="PS01238">
    <property type="entry name" value="GDA1_CD39_NTPASE"/>
    <property type="match status" value="1"/>
</dbReference>
<dbReference type="AlphaFoldDB" id="S8G530"/>
<feature type="transmembrane region" description="Helical" evidence="10">
    <location>
        <begin position="32"/>
        <end position="51"/>
    </location>
</feature>
<organism evidence="11 12">
    <name type="scientific">Fomitopsis schrenkii</name>
    <name type="common">Brown rot fungus</name>
    <dbReference type="NCBI Taxonomy" id="2126942"/>
    <lineage>
        <taxon>Eukaryota</taxon>
        <taxon>Fungi</taxon>
        <taxon>Dikarya</taxon>
        <taxon>Basidiomycota</taxon>
        <taxon>Agaricomycotina</taxon>
        <taxon>Agaricomycetes</taxon>
        <taxon>Polyporales</taxon>
        <taxon>Fomitopsis</taxon>
    </lineage>
</organism>
<dbReference type="GO" id="GO:0005524">
    <property type="term" value="F:ATP binding"/>
    <property type="evidence" value="ECO:0007669"/>
    <property type="project" value="UniProtKB-KW"/>
</dbReference>
<evidence type="ECO:0000256" key="1">
    <source>
        <dbReference type="ARBA" id="ARBA00004323"/>
    </source>
</evidence>
<keyword evidence="10" id="KW-0472">Membrane</keyword>
<name>S8G530_FOMSC</name>
<evidence type="ECO:0000256" key="5">
    <source>
        <dbReference type="ARBA" id="ARBA00038903"/>
    </source>
</evidence>
<dbReference type="GO" id="GO:0045134">
    <property type="term" value="F:UDP phosphatase activity"/>
    <property type="evidence" value="ECO:0007669"/>
    <property type="project" value="TreeGrafter"/>
</dbReference>
<dbReference type="HOGENOM" id="CLU_010246_4_2_1"/>
<dbReference type="Gene3D" id="3.30.420.40">
    <property type="match status" value="1"/>
</dbReference>
<comment type="subcellular location">
    <subcellularLocation>
        <location evidence="1">Golgi apparatus membrane</location>
        <topology evidence="1">Single-pass type II membrane protein</topology>
    </subcellularLocation>
</comment>
<dbReference type="GO" id="GO:0009134">
    <property type="term" value="P:nucleoside diphosphate catabolic process"/>
    <property type="evidence" value="ECO:0007669"/>
    <property type="project" value="TreeGrafter"/>
</dbReference>
<evidence type="ECO:0000256" key="4">
    <source>
        <dbReference type="ARBA" id="ARBA00037742"/>
    </source>
</evidence>
<dbReference type="GO" id="GO:0000139">
    <property type="term" value="C:Golgi membrane"/>
    <property type="evidence" value="ECO:0007669"/>
    <property type="project" value="UniProtKB-SubCell"/>
</dbReference>
<dbReference type="InParanoid" id="S8G530"/>
<evidence type="ECO:0000256" key="10">
    <source>
        <dbReference type="SAM" id="Phobius"/>
    </source>
</evidence>
<keyword evidence="7" id="KW-0067">ATP-binding</keyword>
<dbReference type="CDD" id="cd24040">
    <property type="entry name" value="ASKHA_NBD_GDA1"/>
    <property type="match status" value="1"/>
</dbReference>
<keyword evidence="7" id="KW-0547">Nucleotide-binding</keyword>
<keyword evidence="3 8" id="KW-0378">Hydrolase</keyword>
<dbReference type="PANTHER" id="PTHR11782:SF83">
    <property type="entry name" value="GUANOSINE-DIPHOSPHATASE"/>
    <property type="match status" value="1"/>
</dbReference>
<proteinExistence type="inferred from homology"/>
<dbReference type="GO" id="GO:0017111">
    <property type="term" value="F:ribonucleoside triphosphate phosphatase activity"/>
    <property type="evidence" value="ECO:0007669"/>
    <property type="project" value="TreeGrafter"/>
</dbReference>
<evidence type="ECO:0000256" key="6">
    <source>
        <dbReference type="PIRSR" id="PIRSR600407-1"/>
    </source>
</evidence>
<dbReference type="InterPro" id="IPR000407">
    <property type="entry name" value="GDA1_CD39_NTPase"/>
</dbReference>
<keyword evidence="12" id="KW-1185">Reference proteome</keyword>
<feature type="compositionally biased region" description="Pro residues" evidence="9">
    <location>
        <begin position="95"/>
        <end position="104"/>
    </location>
</feature>